<evidence type="ECO:0000313" key="2">
    <source>
        <dbReference type="EMBL" id="KAB0761201.1"/>
    </source>
</evidence>
<feature type="region of interest" description="Disordered" evidence="1">
    <location>
        <begin position="109"/>
        <end position="133"/>
    </location>
</feature>
<feature type="compositionally biased region" description="Basic and acidic residues" evidence="1">
    <location>
        <begin position="66"/>
        <end position="87"/>
    </location>
</feature>
<feature type="region of interest" description="Disordered" evidence="1">
    <location>
        <begin position="66"/>
        <end position="88"/>
    </location>
</feature>
<dbReference type="RefSeq" id="WP_151129929.1">
    <property type="nucleotide sequence ID" value="NZ_CP061850.1"/>
</dbReference>
<dbReference type="AlphaFoldDB" id="A0A643ISU6"/>
<proteinExistence type="predicted"/>
<name>A0A643ISU6_PSEAI</name>
<gene>
    <name evidence="2" type="ORF">F7O97_23330</name>
</gene>
<feature type="compositionally biased region" description="Basic and acidic residues" evidence="1">
    <location>
        <begin position="123"/>
        <end position="133"/>
    </location>
</feature>
<reference evidence="2" key="1">
    <citation type="submission" date="2019-09" db="EMBL/GenBank/DDBJ databases">
        <title>Whole genome sequence analysis of bacterial isolates in patients.</title>
        <authorList>
            <person name="Jeong K.C."/>
        </authorList>
    </citation>
    <scope>NUCLEOTIDE SEQUENCE</scope>
    <source>
        <strain evidence="2">KCJ3K105</strain>
    </source>
</reference>
<dbReference type="EMBL" id="VZIV01000057">
    <property type="protein sequence ID" value="KAB0761201.1"/>
    <property type="molecule type" value="Genomic_DNA"/>
</dbReference>
<accession>A0A643ISU6</accession>
<comment type="caution">
    <text evidence="2">The sequence shown here is derived from an EMBL/GenBank/DDBJ whole genome shotgun (WGS) entry which is preliminary data.</text>
</comment>
<sequence>MQVDTDEIRAPWAPRARPISRFEWLAIITIGVTLGSLLKDGIELIIAKAIAERYVYEASQELKRSSERMRKETEAIRQRTVQRKSESEQILLREQAEKERLNKLNSPECKFWTEQNNRNPSSKTKDGVSRSCP</sequence>
<organism evidence="2">
    <name type="scientific">Pseudomonas aeruginosa</name>
    <dbReference type="NCBI Taxonomy" id="287"/>
    <lineage>
        <taxon>Bacteria</taxon>
        <taxon>Pseudomonadati</taxon>
        <taxon>Pseudomonadota</taxon>
        <taxon>Gammaproteobacteria</taxon>
        <taxon>Pseudomonadales</taxon>
        <taxon>Pseudomonadaceae</taxon>
        <taxon>Pseudomonas</taxon>
    </lineage>
</organism>
<protein>
    <submittedName>
        <fullName evidence="2">Uncharacterized protein</fullName>
    </submittedName>
</protein>
<evidence type="ECO:0000256" key="1">
    <source>
        <dbReference type="SAM" id="MobiDB-lite"/>
    </source>
</evidence>
<feature type="compositionally biased region" description="Polar residues" evidence="1">
    <location>
        <begin position="113"/>
        <end position="122"/>
    </location>
</feature>